<feature type="compositionally biased region" description="Low complexity" evidence="1">
    <location>
        <begin position="33"/>
        <end position="47"/>
    </location>
</feature>
<feature type="region of interest" description="Disordered" evidence="1">
    <location>
        <begin position="567"/>
        <end position="595"/>
    </location>
</feature>
<organism evidence="2 3">
    <name type="scientific">Trypanosoma cruzi marinkellei</name>
    <dbReference type="NCBI Taxonomy" id="85056"/>
    <lineage>
        <taxon>Eukaryota</taxon>
        <taxon>Discoba</taxon>
        <taxon>Euglenozoa</taxon>
        <taxon>Kinetoplastea</taxon>
        <taxon>Metakinetoplastina</taxon>
        <taxon>Trypanosomatida</taxon>
        <taxon>Trypanosomatidae</taxon>
        <taxon>Trypanosoma</taxon>
        <taxon>Schizotrypanum</taxon>
    </lineage>
</organism>
<evidence type="ECO:0000313" key="2">
    <source>
        <dbReference type="EMBL" id="EKF26943.1"/>
    </source>
</evidence>
<sequence>MATVGRSSPAKPQQRNYHPTSRMPLSDPKHQRPSMFFSSSYPSSSPSSAARPTPLVLALQAQWTLLQQNLQLGAIPISAERDLLKVLESLPENKNTILSDVEGVLPYILAFAVAPIPSERTQVIALGAMQAIVGSLITVWGKKAAAVVVHDFLTVEHNALHALGVTLSVALDDDDSEGVGDFVMELNRAASGKKMKQGSNTTLTETRSSIIGGALELLMMMVSLSTTTAAAALTHPKLLHALLSCLPQATPTQACDVANIFLTLGAVDGAAEVLVASRAYHGVVHYIRMGVRVGVGVSHPNATITALCLFLKFVVRLAGNPAAFAVLQEYSGTPHLMEEILCGQWGELVATGCQWLVRIMEHHTTQCVGFVSDLLLKTRVGEQLSSMLLWPSSMVTYAALAALCWRWFSLVSPATVGSFLVSNPNALFSLVQSLATTSLSQTRRRQQQQQQKEEKQPLLSGDAALELHERANGSSMVRQMLTEIVCALGVCYGLANRELRAAIHRVVFCRLSPVTQEEVQKRVRALLAGVDDSYFEDGYPTVKVPRRISRSSNISLPDKNLVESATETDDDDYYDADAGHGGDAANGGKSKKMRPLNDAEGVRSLSTGKQWRSFMLYALIRLFRGNARGTVKSGSMVQGHPLGAATGLRRMPNLHGARQNPHNSHAVIATAVTTVTSSIQLGVVQRAEQMGGTFYLDSIRVILRLAHHYKHASGKEDFHGAAKCRSASAHSVNRGGKAPNPWAPPEKVESTRRWGVEEVRRSDVVLFFVSYDNIVAELAEALEAVEEHTRNLGQQLQVCPTRALHRRCVLNDLYLHVYPSIHMFLRFIQHHMARSRPVLQVIAESERAVHSGNILDLYEAVGHCVGASVSSPGNTTIESQ</sequence>
<proteinExistence type="predicted"/>
<dbReference type="Proteomes" id="UP000007350">
    <property type="component" value="Unassembled WGS sequence"/>
</dbReference>
<feature type="compositionally biased region" description="Polar residues" evidence="1">
    <location>
        <begin position="10"/>
        <end position="19"/>
    </location>
</feature>
<dbReference type="EMBL" id="AHKC01019607">
    <property type="protein sequence ID" value="EKF26943.1"/>
    <property type="molecule type" value="Genomic_DNA"/>
</dbReference>
<accession>K2LW32</accession>
<protein>
    <submittedName>
        <fullName evidence="2">Uncharacterized protein</fullName>
    </submittedName>
</protein>
<dbReference type="OrthoDB" id="273204at2759"/>
<feature type="region of interest" description="Disordered" evidence="1">
    <location>
        <begin position="1"/>
        <end position="47"/>
    </location>
</feature>
<reference evidence="2 3" key="1">
    <citation type="journal article" date="2012" name="BMC Genomics">
        <title>Comparative genomic analysis of human infective Trypanosoma cruzi lineages with the bat-restricted subspecies T. cruzi marinkellei.</title>
        <authorList>
            <person name="Franzen O."/>
            <person name="Talavera-Lopez C."/>
            <person name="Ochaya S."/>
            <person name="Butler C.E."/>
            <person name="Messenger L.A."/>
            <person name="Lewis M.D."/>
            <person name="Llewellyn M.S."/>
            <person name="Marinkelle C.J."/>
            <person name="Tyler K.M."/>
            <person name="Miles M.A."/>
            <person name="Andersson B."/>
        </authorList>
    </citation>
    <scope>NUCLEOTIDE SEQUENCE [LARGE SCALE GENOMIC DNA]</scope>
    <source>
        <strain evidence="2 3">B7</strain>
    </source>
</reference>
<evidence type="ECO:0000313" key="3">
    <source>
        <dbReference type="Proteomes" id="UP000007350"/>
    </source>
</evidence>
<comment type="caution">
    <text evidence="2">The sequence shown here is derived from an EMBL/GenBank/DDBJ whole genome shotgun (WGS) entry which is preliminary data.</text>
</comment>
<feature type="region of interest" description="Disordered" evidence="1">
    <location>
        <begin position="729"/>
        <end position="751"/>
    </location>
</feature>
<evidence type="ECO:0000256" key="1">
    <source>
        <dbReference type="SAM" id="MobiDB-lite"/>
    </source>
</evidence>
<dbReference type="AlphaFoldDB" id="K2LW32"/>
<keyword evidence="3" id="KW-1185">Reference proteome</keyword>
<name>K2LW32_TRYCR</name>
<gene>
    <name evidence="2" type="ORF">MOQ_009350</name>
</gene>